<proteinExistence type="predicted"/>
<feature type="transmembrane region" description="Helical" evidence="2">
    <location>
        <begin position="20"/>
        <end position="42"/>
    </location>
</feature>
<protein>
    <submittedName>
        <fullName evidence="4 5">XK-related protein</fullName>
    </submittedName>
</protein>
<evidence type="ECO:0000256" key="1">
    <source>
        <dbReference type="SAM" id="MobiDB-lite"/>
    </source>
</evidence>
<sequence>MRFIELEEDRTCCFKYITMLCRMAGLVVVVCLYIMMISILTVEKYHTINGWYLLGITVLLTFLESVWLFDKCNCCDDMSCCCMIWRAIKWIDCWRKTILYIALPIPLFLRNNDQSSSVLKAVLSGTLILGLALLYFIKSFRNASFAKAKGRSYMDLQAQAALASQQAMPMPSAMPAPQPVMQQQQPMMPPPSQNTPLTSAGSTGSSPPTSYGPTSGEGSGGGQPTNN</sequence>
<dbReference type="Proteomes" id="UP000095280">
    <property type="component" value="Unplaced"/>
</dbReference>
<evidence type="ECO:0000313" key="6">
    <source>
        <dbReference type="WBParaSite" id="maker-uti_cns_0004207-snap-gene-0.5-mRNA-1"/>
    </source>
</evidence>
<feature type="compositionally biased region" description="Low complexity" evidence="1">
    <location>
        <begin position="195"/>
        <end position="214"/>
    </location>
</feature>
<dbReference type="WBParaSite" id="maker-uti_cns_0005448-snap-gene-0.2-mRNA-1">
    <property type="protein sequence ID" value="maker-uti_cns_0005448-snap-gene-0.2-mRNA-1"/>
    <property type="gene ID" value="maker-uti_cns_0005448-snap-gene-0.2"/>
</dbReference>
<evidence type="ECO:0000256" key="2">
    <source>
        <dbReference type="SAM" id="Phobius"/>
    </source>
</evidence>
<keyword evidence="2" id="KW-0472">Membrane</keyword>
<dbReference type="WBParaSite" id="maker-uti_cns_0002728-snap-gene-0.8-mRNA-1">
    <property type="protein sequence ID" value="maker-uti_cns_0002728-snap-gene-0.8-mRNA-1"/>
    <property type="gene ID" value="maker-uti_cns_0002728-snap-gene-0.8"/>
</dbReference>
<dbReference type="WBParaSite" id="maker-uti_cns_0002398-snap-gene-0.7-mRNA-1">
    <property type="protein sequence ID" value="maker-uti_cns_0002398-snap-gene-0.7-mRNA-1"/>
    <property type="gene ID" value="maker-uti_cns_0002398-snap-gene-0.7"/>
</dbReference>
<dbReference type="InterPro" id="IPR032055">
    <property type="entry name" value="TMEM72"/>
</dbReference>
<dbReference type="PANTHER" id="PTHR28474">
    <property type="entry name" value="TRANSMEMBRANE PROTEIN 72"/>
    <property type="match status" value="1"/>
</dbReference>
<reference evidence="4 5" key="1">
    <citation type="submission" date="2016-11" db="UniProtKB">
        <authorList>
            <consortium name="WormBaseParasite"/>
        </authorList>
    </citation>
    <scope>IDENTIFICATION</scope>
</reference>
<feature type="transmembrane region" description="Helical" evidence="2">
    <location>
        <begin position="121"/>
        <end position="137"/>
    </location>
</feature>
<accession>A0A1I8H305</accession>
<feature type="region of interest" description="Disordered" evidence="1">
    <location>
        <begin position="167"/>
        <end position="227"/>
    </location>
</feature>
<evidence type="ECO:0000313" key="5">
    <source>
        <dbReference type="WBParaSite" id="maker-uti_cns_0002728-snap-gene-0.8-mRNA-1"/>
    </source>
</evidence>
<dbReference type="AlphaFoldDB" id="A0A1I8H305"/>
<feature type="compositionally biased region" description="Gly residues" evidence="1">
    <location>
        <begin position="215"/>
        <end position="227"/>
    </location>
</feature>
<evidence type="ECO:0000313" key="4">
    <source>
        <dbReference type="WBParaSite" id="maker-uti_cns_0002398-snap-gene-0.7-mRNA-1"/>
    </source>
</evidence>
<feature type="transmembrane region" description="Helical" evidence="2">
    <location>
        <begin position="48"/>
        <end position="69"/>
    </location>
</feature>
<evidence type="ECO:0000313" key="3">
    <source>
        <dbReference type="Proteomes" id="UP000095280"/>
    </source>
</evidence>
<name>A0A1I8H305_9PLAT</name>
<dbReference type="PANTHER" id="PTHR28474:SF1">
    <property type="entry name" value="TRANSMEMBRANE PROTEIN 72"/>
    <property type="match status" value="1"/>
</dbReference>
<organism evidence="3 6">
    <name type="scientific">Macrostomum lignano</name>
    <dbReference type="NCBI Taxonomy" id="282301"/>
    <lineage>
        <taxon>Eukaryota</taxon>
        <taxon>Metazoa</taxon>
        <taxon>Spiralia</taxon>
        <taxon>Lophotrochozoa</taxon>
        <taxon>Platyhelminthes</taxon>
        <taxon>Rhabditophora</taxon>
        <taxon>Macrostomorpha</taxon>
        <taxon>Macrostomida</taxon>
        <taxon>Macrostomidae</taxon>
        <taxon>Macrostomum</taxon>
    </lineage>
</organism>
<keyword evidence="2" id="KW-0812">Transmembrane</keyword>
<keyword evidence="2" id="KW-1133">Transmembrane helix</keyword>
<keyword evidence="3" id="KW-1185">Reference proteome</keyword>
<dbReference type="WBParaSite" id="maker-uti_cns_0004207-snap-gene-0.5-mRNA-1">
    <property type="protein sequence ID" value="maker-uti_cns_0004207-snap-gene-0.5-mRNA-1"/>
    <property type="gene ID" value="maker-uti_cns_0004207-snap-gene-0.5"/>
</dbReference>
<dbReference type="Pfam" id="PF16054">
    <property type="entry name" value="TMEM72"/>
    <property type="match status" value="1"/>
</dbReference>
<dbReference type="OrthoDB" id="5946061at2759"/>